<reference evidence="2 3" key="1">
    <citation type="journal article" date="2007" name="Nature">
        <title>Evolution of genes and genomes on the Drosophila phylogeny.</title>
        <authorList>
            <consortium name="Drosophila 12 Genomes Consortium"/>
            <person name="Clark A.G."/>
            <person name="Eisen M.B."/>
            <person name="Smith D.R."/>
            <person name="Bergman C.M."/>
            <person name="Oliver B."/>
            <person name="Markow T.A."/>
            <person name="Kaufman T.C."/>
            <person name="Kellis M."/>
            <person name="Gelbart W."/>
            <person name="Iyer V.N."/>
            <person name="Pollard D.A."/>
            <person name="Sackton T.B."/>
            <person name="Larracuente A.M."/>
            <person name="Singh N.D."/>
            <person name="Abad J.P."/>
            <person name="Abt D.N."/>
            <person name="Adryan B."/>
            <person name="Aguade M."/>
            <person name="Akashi H."/>
            <person name="Anderson W.W."/>
            <person name="Aquadro C.F."/>
            <person name="Ardell D.H."/>
            <person name="Arguello R."/>
            <person name="Artieri C.G."/>
            <person name="Barbash D.A."/>
            <person name="Barker D."/>
            <person name="Barsanti P."/>
            <person name="Batterham P."/>
            <person name="Batzoglou S."/>
            <person name="Begun D."/>
            <person name="Bhutkar A."/>
            <person name="Blanco E."/>
            <person name="Bosak S.A."/>
            <person name="Bradley R.K."/>
            <person name="Brand A.D."/>
            <person name="Brent M.R."/>
            <person name="Brooks A.N."/>
            <person name="Brown R.H."/>
            <person name="Butlin R.K."/>
            <person name="Caggese C."/>
            <person name="Calvi B.R."/>
            <person name="Bernardo de Carvalho A."/>
            <person name="Caspi A."/>
            <person name="Castrezana S."/>
            <person name="Celniker S.E."/>
            <person name="Chang J.L."/>
            <person name="Chapple C."/>
            <person name="Chatterji S."/>
            <person name="Chinwalla A."/>
            <person name="Civetta A."/>
            <person name="Clifton S.W."/>
            <person name="Comeron J.M."/>
            <person name="Costello J.C."/>
            <person name="Coyne J.A."/>
            <person name="Daub J."/>
            <person name="David R.G."/>
            <person name="Delcher A.L."/>
            <person name="Delehaunty K."/>
            <person name="Do C.B."/>
            <person name="Ebling H."/>
            <person name="Edwards K."/>
            <person name="Eickbush T."/>
            <person name="Evans J.D."/>
            <person name="Filipski A."/>
            <person name="Findeiss S."/>
            <person name="Freyhult E."/>
            <person name="Fulton L."/>
            <person name="Fulton R."/>
            <person name="Garcia A.C."/>
            <person name="Gardiner A."/>
            <person name="Garfield D.A."/>
            <person name="Garvin B.E."/>
            <person name="Gibson G."/>
            <person name="Gilbert D."/>
            <person name="Gnerre S."/>
            <person name="Godfrey J."/>
            <person name="Good R."/>
            <person name="Gotea V."/>
            <person name="Gravely B."/>
            <person name="Greenberg A.J."/>
            <person name="Griffiths-Jones S."/>
            <person name="Gross S."/>
            <person name="Guigo R."/>
            <person name="Gustafson E.A."/>
            <person name="Haerty W."/>
            <person name="Hahn M.W."/>
            <person name="Halligan D.L."/>
            <person name="Halpern A.L."/>
            <person name="Halter G.M."/>
            <person name="Han M.V."/>
            <person name="Heger A."/>
            <person name="Hillier L."/>
            <person name="Hinrichs A.S."/>
            <person name="Holmes I."/>
            <person name="Hoskins R.A."/>
            <person name="Hubisz M.J."/>
            <person name="Hultmark D."/>
            <person name="Huntley M.A."/>
            <person name="Jaffe D.B."/>
            <person name="Jagadeeshan S."/>
            <person name="Jeck W.R."/>
            <person name="Johnson J."/>
            <person name="Jones C.D."/>
            <person name="Jordan W.C."/>
            <person name="Karpen G.H."/>
            <person name="Kataoka E."/>
            <person name="Keightley P.D."/>
            <person name="Kheradpour P."/>
            <person name="Kirkness E.F."/>
            <person name="Koerich L.B."/>
            <person name="Kristiansen K."/>
            <person name="Kudrna D."/>
            <person name="Kulathinal R.J."/>
            <person name="Kumar S."/>
            <person name="Kwok R."/>
            <person name="Lander E."/>
            <person name="Langley C.H."/>
            <person name="Lapoint R."/>
            <person name="Lazzaro B.P."/>
            <person name="Lee S.J."/>
            <person name="Levesque L."/>
            <person name="Li R."/>
            <person name="Lin C.F."/>
            <person name="Lin M.F."/>
            <person name="Lindblad-Toh K."/>
            <person name="Llopart A."/>
            <person name="Long M."/>
            <person name="Low L."/>
            <person name="Lozovsky E."/>
            <person name="Lu J."/>
            <person name="Luo M."/>
            <person name="Machado C.A."/>
            <person name="Makalowski W."/>
            <person name="Marzo M."/>
            <person name="Matsuda M."/>
            <person name="Matzkin L."/>
            <person name="McAllister B."/>
            <person name="McBride C.S."/>
            <person name="McKernan B."/>
            <person name="McKernan K."/>
            <person name="Mendez-Lago M."/>
            <person name="Minx P."/>
            <person name="Mollenhauer M.U."/>
            <person name="Montooth K."/>
            <person name="Mount S.M."/>
            <person name="Mu X."/>
            <person name="Myers E."/>
            <person name="Negre B."/>
            <person name="Newfeld S."/>
            <person name="Nielsen R."/>
            <person name="Noor M.A."/>
            <person name="O'Grady P."/>
            <person name="Pachter L."/>
            <person name="Papaceit M."/>
            <person name="Parisi M.J."/>
            <person name="Parisi M."/>
            <person name="Parts L."/>
            <person name="Pedersen J.S."/>
            <person name="Pesole G."/>
            <person name="Phillippy A.M."/>
            <person name="Ponting C.P."/>
            <person name="Pop M."/>
            <person name="Porcelli D."/>
            <person name="Powell J.R."/>
            <person name="Prohaska S."/>
            <person name="Pruitt K."/>
            <person name="Puig M."/>
            <person name="Quesneville H."/>
            <person name="Ram K.R."/>
            <person name="Rand D."/>
            <person name="Rasmussen M.D."/>
            <person name="Reed L.K."/>
            <person name="Reenan R."/>
            <person name="Reily A."/>
            <person name="Remington K.A."/>
            <person name="Rieger T.T."/>
            <person name="Ritchie M.G."/>
            <person name="Robin C."/>
            <person name="Rogers Y.H."/>
            <person name="Rohde C."/>
            <person name="Rozas J."/>
            <person name="Rubenfield M.J."/>
            <person name="Ruiz A."/>
            <person name="Russo S."/>
            <person name="Salzberg S.L."/>
            <person name="Sanchez-Gracia A."/>
            <person name="Saranga D.J."/>
            <person name="Sato H."/>
            <person name="Schaeffer S.W."/>
            <person name="Schatz M.C."/>
            <person name="Schlenke T."/>
            <person name="Schwartz R."/>
            <person name="Segarra C."/>
            <person name="Singh R.S."/>
            <person name="Sirot L."/>
            <person name="Sirota M."/>
            <person name="Sisneros N.B."/>
            <person name="Smith C.D."/>
            <person name="Smith T.F."/>
            <person name="Spieth J."/>
            <person name="Stage D.E."/>
            <person name="Stark A."/>
            <person name="Stephan W."/>
            <person name="Strausberg R.L."/>
            <person name="Strempel S."/>
            <person name="Sturgill D."/>
            <person name="Sutton G."/>
            <person name="Sutton G.G."/>
            <person name="Tao W."/>
            <person name="Teichmann S."/>
            <person name="Tobari Y.N."/>
            <person name="Tomimura Y."/>
            <person name="Tsolas J.M."/>
            <person name="Valente V.L."/>
            <person name="Venter E."/>
            <person name="Venter J.C."/>
            <person name="Vicario S."/>
            <person name="Vieira F.G."/>
            <person name="Vilella A.J."/>
            <person name="Villasante A."/>
            <person name="Walenz B."/>
            <person name="Wang J."/>
            <person name="Wasserman M."/>
            <person name="Watts T."/>
            <person name="Wilson D."/>
            <person name="Wilson R.K."/>
            <person name="Wing R.A."/>
            <person name="Wolfner M.F."/>
            <person name="Wong A."/>
            <person name="Wong G.K."/>
            <person name="Wu C.I."/>
            <person name="Wu G."/>
            <person name="Yamamoto D."/>
            <person name="Yang H.P."/>
            <person name="Yang S.P."/>
            <person name="Yorke J.A."/>
            <person name="Yoshida K."/>
            <person name="Zdobnov E."/>
            <person name="Zhang P."/>
            <person name="Zhang Y."/>
            <person name="Zimin A.V."/>
            <person name="Baldwin J."/>
            <person name="Abdouelleil A."/>
            <person name="Abdulkadir J."/>
            <person name="Abebe A."/>
            <person name="Abera B."/>
            <person name="Abreu J."/>
            <person name="Acer S.C."/>
            <person name="Aftuck L."/>
            <person name="Alexander A."/>
            <person name="An P."/>
            <person name="Anderson E."/>
            <person name="Anderson S."/>
            <person name="Arachi H."/>
            <person name="Azer M."/>
            <person name="Bachantsang P."/>
            <person name="Barry A."/>
            <person name="Bayul T."/>
            <person name="Berlin A."/>
            <person name="Bessette D."/>
            <person name="Bloom T."/>
            <person name="Blye J."/>
            <person name="Boguslavskiy L."/>
            <person name="Bonnet C."/>
            <person name="Boukhgalter B."/>
            <person name="Bourzgui I."/>
            <person name="Brown A."/>
            <person name="Cahill P."/>
            <person name="Channer S."/>
            <person name="Cheshatsang Y."/>
            <person name="Chuda L."/>
            <person name="Citroen M."/>
            <person name="Collymore A."/>
            <person name="Cooke P."/>
            <person name="Costello M."/>
            <person name="D'Aco K."/>
            <person name="Daza R."/>
            <person name="De Haan G."/>
            <person name="DeGray S."/>
            <person name="DeMaso C."/>
            <person name="Dhargay N."/>
            <person name="Dooley K."/>
            <person name="Dooley E."/>
            <person name="Doricent M."/>
            <person name="Dorje P."/>
            <person name="Dorjee K."/>
            <person name="Dupes A."/>
            <person name="Elong R."/>
            <person name="Falk J."/>
            <person name="Farina A."/>
            <person name="Faro S."/>
            <person name="Ferguson D."/>
            <person name="Fisher S."/>
            <person name="Foley C.D."/>
            <person name="Franke A."/>
            <person name="Friedrich D."/>
            <person name="Gadbois L."/>
            <person name="Gearin G."/>
            <person name="Gearin C.R."/>
            <person name="Giannoukos G."/>
            <person name="Goode T."/>
            <person name="Graham J."/>
            <person name="Grandbois E."/>
            <person name="Grewal S."/>
            <person name="Gyaltsen K."/>
            <person name="Hafez N."/>
            <person name="Hagos B."/>
            <person name="Hall J."/>
            <person name="Henson C."/>
            <person name="Hollinger A."/>
            <person name="Honan T."/>
            <person name="Huard M.D."/>
            <person name="Hughes L."/>
            <person name="Hurhula B."/>
            <person name="Husby M.E."/>
            <person name="Kamat A."/>
            <person name="Kanga B."/>
            <person name="Kashin S."/>
            <person name="Khazanovich D."/>
            <person name="Kisner P."/>
            <person name="Lance K."/>
            <person name="Lara M."/>
            <person name="Lee W."/>
            <person name="Lennon N."/>
            <person name="Letendre F."/>
            <person name="LeVine R."/>
            <person name="Lipovsky A."/>
            <person name="Liu X."/>
            <person name="Liu J."/>
            <person name="Liu S."/>
            <person name="Lokyitsang T."/>
            <person name="Lokyitsang Y."/>
            <person name="Lubonja R."/>
            <person name="Lui A."/>
            <person name="MacDonald P."/>
            <person name="Magnisalis V."/>
            <person name="Maru K."/>
            <person name="Matthews C."/>
            <person name="McCusker W."/>
            <person name="McDonough S."/>
            <person name="Mehta T."/>
            <person name="Meldrim J."/>
            <person name="Meneus L."/>
            <person name="Mihai O."/>
            <person name="Mihalev A."/>
            <person name="Mihova T."/>
            <person name="Mittelman R."/>
            <person name="Mlenga V."/>
            <person name="Montmayeur A."/>
            <person name="Mulrain L."/>
            <person name="Navidi A."/>
            <person name="Naylor J."/>
            <person name="Negash T."/>
            <person name="Nguyen T."/>
            <person name="Nguyen N."/>
            <person name="Nicol R."/>
            <person name="Norbu C."/>
            <person name="Norbu N."/>
            <person name="Novod N."/>
            <person name="O'Neill B."/>
            <person name="Osman S."/>
            <person name="Markiewicz E."/>
            <person name="Oyono O.L."/>
            <person name="Patti C."/>
            <person name="Phunkhang P."/>
            <person name="Pierre F."/>
            <person name="Priest M."/>
            <person name="Raghuraman S."/>
            <person name="Rege F."/>
            <person name="Reyes R."/>
            <person name="Rise C."/>
            <person name="Rogov P."/>
            <person name="Ross K."/>
            <person name="Ryan E."/>
            <person name="Settipalli S."/>
            <person name="Shea T."/>
            <person name="Sherpa N."/>
            <person name="Shi L."/>
            <person name="Shih D."/>
            <person name="Sparrow T."/>
            <person name="Spaulding J."/>
            <person name="Stalker J."/>
            <person name="Stange-Thomann N."/>
            <person name="Stavropoulos S."/>
            <person name="Stone C."/>
            <person name="Strader C."/>
            <person name="Tesfaye S."/>
            <person name="Thomson T."/>
            <person name="Thoulutsang Y."/>
            <person name="Thoulutsang D."/>
            <person name="Topham K."/>
            <person name="Topping I."/>
            <person name="Tsamla T."/>
            <person name="Vassiliev H."/>
            <person name="Vo A."/>
            <person name="Wangchuk T."/>
            <person name="Wangdi T."/>
            <person name="Weiand M."/>
            <person name="Wilkinson J."/>
            <person name="Wilson A."/>
            <person name="Yadav S."/>
            <person name="Young G."/>
            <person name="Yu Q."/>
            <person name="Zembek L."/>
            <person name="Zhong D."/>
            <person name="Zimmer A."/>
            <person name="Zwirko Z."/>
            <person name="Jaffe D.B."/>
            <person name="Alvarez P."/>
            <person name="Brockman W."/>
            <person name="Butler J."/>
            <person name="Chin C."/>
            <person name="Gnerre S."/>
            <person name="Grabherr M."/>
            <person name="Kleber M."/>
            <person name="Mauceli E."/>
            <person name="MacCallum I."/>
        </authorList>
    </citation>
    <scope>NUCLEOTIDE SEQUENCE [LARGE SCALE GENOMIC DNA]</scope>
    <source>
        <strain evidence="3">Tucson 14024-0371.13</strain>
    </source>
</reference>
<dbReference type="Proteomes" id="UP000007801">
    <property type="component" value="Unassembled WGS sequence"/>
</dbReference>
<dbReference type="EMBL" id="CH902620">
    <property type="protein sequence ID" value="EDV31836.2"/>
    <property type="molecule type" value="Genomic_DNA"/>
</dbReference>
<dbReference type="AlphaFoldDB" id="B3MM76"/>
<feature type="transmembrane region" description="Helical" evidence="1">
    <location>
        <begin position="203"/>
        <end position="228"/>
    </location>
</feature>
<feature type="transmembrane region" description="Helical" evidence="1">
    <location>
        <begin position="143"/>
        <end position="165"/>
    </location>
</feature>
<dbReference type="HOGENOM" id="CLU_1867185_0_0_1"/>
<dbReference type="KEGG" id="dan:6498355"/>
<dbReference type="InParanoid" id="B3MM76"/>
<feature type="transmembrane region" description="Helical" evidence="1">
    <location>
        <begin position="52"/>
        <end position="72"/>
    </location>
</feature>
<keyword evidence="1" id="KW-0812">Transmembrane</keyword>
<evidence type="ECO:0000313" key="2">
    <source>
        <dbReference type="EMBL" id="EDV31836.2"/>
    </source>
</evidence>
<keyword evidence="1" id="KW-1133">Transmembrane helix</keyword>
<name>B3MM76_DROAN</name>
<feature type="transmembrane region" description="Helical" evidence="1">
    <location>
        <begin position="109"/>
        <end position="131"/>
    </location>
</feature>
<evidence type="ECO:0000256" key="1">
    <source>
        <dbReference type="SAM" id="Phobius"/>
    </source>
</evidence>
<feature type="transmembrane region" description="Helical" evidence="1">
    <location>
        <begin position="24"/>
        <end position="46"/>
    </location>
</feature>
<keyword evidence="1" id="KW-0472">Membrane</keyword>
<dbReference type="OrthoDB" id="7845278at2759"/>
<gene>
    <name evidence="2" type="primary">Dana\GF15547</name>
    <name evidence="2" type="synonym">dana_GLEANR_16313</name>
    <name evidence="2" type="ORF">GF15547</name>
</gene>
<proteinExistence type="predicted"/>
<protein>
    <submittedName>
        <fullName evidence="2">Uncharacterized protein</fullName>
    </submittedName>
</protein>
<keyword evidence="3" id="KW-1185">Reference proteome</keyword>
<organism evidence="2 3">
    <name type="scientific">Drosophila ananassae</name>
    <name type="common">Fruit fly</name>
    <dbReference type="NCBI Taxonomy" id="7217"/>
    <lineage>
        <taxon>Eukaryota</taxon>
        <taxon>Metazoa</taxon>
        <taxon>Ecdysozoa</taxon>
        <taxon>Arthropoda</taxon>
        <taxon>Hexapoda</taxon>
        <taxon>Insecta</taxon>
        <taxon>Pterygota</taxon>
        <taxon>Neoptera</taxon>
        <taxon>Endopterygota</taxon>
        <taxon>Diptera</taxon>
        <taxon>Brachycera</taxon>
        <taxon>Muscomorpha</taxon>
        <taxon>Ephydroidea</taxon>
        <taxon>Drosophilidae</taxon>
        <taxon>Drosophila</taxon>
        <taxon>Sophophora</taxon>
    </lineage>
</organism>
<sequence>MVDPLRGSDGERTRSVEEIFTKRVYATASIFIIVASLQIIMLSQWLNKDGEILMIGFFCTLASVGPIALLTLAPRLRRFICVSWTLSCIFVELSVVGTAMAVIDHTVYQAVLSLLGAVALIVILCILGAMLPQKILPGEISIFVSLVLFGLACIVIMGTFMATYHATFKRIFFFFLAGFQVFICLYNIQIIHGRRFKVPDYDYVYCATMLYLHYFLFFVDIIFCFWTRHDHVVPQE</sequence>
<feature type="transmembrane region" description="Helical" evidence="1">
    <location>
        <begin position="171"/>
        <end position="191"/>
    </location>
</feature>
<dbReference type="GeneID" id="6498355"/>
<feature type="transmembrane region" description="Helical" evidence="1">
    <location>
        <begin position="79"/>
        <end position="103"/>
    </location>
</feature>
<accession>B3MM76</accession>
<evidence type="ECO:0000313" key="3">
    <source>
        <dbReference type="Proteomes" id="UP000007801"/>
    </source>
</evidence>